<dbReference type="OrthoDB" id="9813719at2"/>
<evidence type="ECO:0000256" key="3">
    <source>
        <dbReference type="ARBA" id="ARBA00022691"/>
    </source>
</evidence>
<dbReference type="AlphaFoldDB" id="A0A4Q0ZJ51"/>
<dbReference type="InterPro" id="IPR021107">
    <property type="entry name" value="Restrct_endonuc_II_HinP1I"/>
</dbReference>
<dbReference type="PANTHER" id="PTHR46098:SF1">
    <property type="entry name" value="TRNA (CYTOSINE(38)-C(5))-METHYLTRANSFERASE"/>
    <property type="match status" value="1"/>
</dbReference>
<dbReference type="Pfam" id="PF00145">
    <property type="entry name" value="DNA_methylase"/>
    <property type="match status" value="1"/>
</dbReference>
<dbReference type="GO" id="GO:0032259">
    <property type="term" value="P:methylation"/>
    <property type="evidence" value="ECO:0007669"/>
    <property type="project" value="UniProtKB-KW"/>
</dbReference>
<evidence type="ECO:0000256" key="7">
    <source>
        <dbReference type="RuleBase" id="RU000416"/>
    </source>
</evidence>
<dbReference type="Gene3D" id="3.40.50.150">
    <property type="entry name" value="Vaccinia Virus protein VP39"/>
    <property type="match status" value="1"/>
</dbReference>
<keyword evidence="4" id="KW-0680">Restriction system</keyword>
<dbReference type="PROSITE" id="PS00094">
    <property type="entry name" value="C5_MTASE_1"/>
    <property type="match status" value="1"/>
</dbReference>
<dbReference type="CDD" id="cd00315">
    <property type="entry name" value="Cyt_C5_DNA_methylase"/>
    <property type="match status" value="1"/>
</dbReference>
<reference evidence="9 10" key="1">
    <citation type="submission" date="2017-10" db="EMBL/GenBank/DDBJ databases">
        <title>Genomics of the genus Arcobacter.</title>
        <authorList>
            <person name="Perez-Cataluna A."/>
            <person name="Figueras M.J."/>
        </authorList>
    </citation>
    <scope>NUCLEOTIDE SEQUENCE [LARGE SCALE GENOMIC DNA]</scope>
    <source>
        <strain evidence="9 10">F26</strain>
    </source>
</reference>
<evidence type="ECO:0000256" key="2">
    <source>
        <dbReference type="ARBA" id="ARBA00022679"/>
    </source>
</evidence>
<dbReference type="Pfam" id="PF11463">
    <property type="entry name" value="R-HINP1I"/>
    <property type="match status" value="1"/>
</dbReference>
<evidence type="ECO:0000256" key="8">
    <source>
        <dbReference type="RuleBase" id="RU000417"/>
    </source>
</evidence>
<dbReference type="SUPFAM" id="SSF53335">
    <property type="entry name" value="S-adenosyl-L-methionine-dependent methyltransferases"/>
    <property type="match status" value="1"/>
</dbReference>
<dbReference type="InterPro" id="IPR050750">
    <property type="entry name" value="C5-MTase"/>
</dbReference>
<comment type="similarity">
    <text evidence="6 7">Belongs to the class I-like SAM-binding methyltransferase superfamily. C5-methyltransferase family.</text>
</comment>
<accession>A0A4Q0ZJ51</accession>
<comment type="caution">
    <text evidence="9">The sequence shown here is derived from an EMBL/GenBank/DDBJ whole genome shotgun (WGS) entry which is preliminary data.</text>
</comment>
<dbReference type="Gene3D" id="3.90.120.10">
    <property type="entry name" value="DNA Methylase, subunit A, domain 2"/>
    <property type="match status" value="1"/>
</dbReference>
<keyword evidence="1 6" id="KW-0489">Methyltransferase</keyword>
<keyword evidence="3 6" id="KW-0949">S-adenosyl-L-methionine</keyword>
<dbReference type="EC" id="2.1.1.37" evidence="8"/>
<dbReference type="GO" id="GO:0009307">
    <property type="term" value="P:DNA restriction-modification system"/>
    <property type="evidence" value="ECO:0007669"/>
    <property type="project" value="UniProtKB-KW"/>
</dbReference>
<dbReference type="InterPro" id="IPR001525">
    <property type="entry name" value="C5_MeTfrase"/>
</dbReference>
<protein>
    <recommendedName>
        <fullName evidence="8">Cytosine-specific methyltransferase</fullName>
        <ecNumber evidence="8">2.1.1.37</ecNumber>
    </recommendedName>
</protein>
<dbReference type="InterPro" id="IPR029063">
    <property type="entry name" value="SAM-dependent_MTases_sf"/>
</dbReference>
<organism evidence="9 10">
    <name type="scientific">Arcobacter cloacae</name>
    <dbReference type="NCBI Taxonomy" id="1054034"/>
    <lineage>
        <taxon>Bacteria</taxon>
        <taxon>Pseudomonadati</taxon>
        <taxon>Campylobacterota</taxon>
        <taxon>Epsilonproteobacteria</taxon>
        <taxon>Campylobacterales</taxon>
        <taxon>Arcobacteraceae</taxon>
        <taxon>Arcobacter</taxon>
    </lineage>
</organism>
<evidence type="ECO:0000313" key="10">
    <source>
        <dbReference type="Proteomes" id="UP000290870"/>
    </source>
</evidence>
<dbReference type="PROSITE" id="PS51679">
    <property type="entry name" value="SAM_MT_C5"/>
    <property type="match status" value="1"/>
</dbReference>
<name>A0A4Q0ZJ51_9BACT</name>
<feature type="active site" evidence="6">
    <location>
        <position position="72"/>
    </location>
</feature>
<dbReference type="NCBIfam" id="TIGR00675">
    <property type="entry name" value="dcm"/>
    <property type="match status" value="1"/>
</dbReference>
<evidence type="ECO:0000256" key="4">
    <source>
        <dbReference type="ARBA" id="ARBA00022747"/>
    </source>
</evidence>
<comment type="catalytic activity">
    <reaction evidence="5 8">
        <text>a 2'-deoxycytidine in DNA + S-adenosyl-L-methionine = a 5-methyl-2'-deoxycytidine in DNA + S-adenosyl-L-homocysteine + H(+)</text>
        <dbReference type="Rhea" id="RHEA:13681"/>
        <dbReference type="Rhea" id="RHEA-COMP:11369"/>
        <dbReference type="Rhea" id="RHEA-COMP:11370"/>
        <dbReference type="ChEBI" id="CHEBI:15378"/>
        <dbReference type="ChEBI" id="CHEBI:57856"/>
        <dbReference type="ChEBI" id="CHEBI:59789"/>
        <dbReference type="ChEBI" id="CHEBI:85452"/>
        <dbReference type="ChEBI" id="CHEBI:85454"/>
        <dbReference type="EC" id="2.1.1.37"/>
    </reaction>
</comment>
<sequence>MKFIDFCAGIGGGRLGLTNIGYECIAYSEIENNAINAYKLLYSDNEINYGDITKIEADYLPDFDLLIGGFPCQAFSIIGGRCGLNDEDRGQIIYYLSRIMEEKKTKYFILENVKGLINHDKGRTLDIIKNILEDIGYKIYYKVLNSLDFSIPHMRERIYIVGIRNDLSKGFDFEFPEPKKEDVDIRNFLIDNEESLILDKNCKTYPTFIKYLNNKYNQGKYDLDELLSEDYLVLDTRQSDLRLYRNKVPTIRKGRQGILYVKNGKLRRLSGIEAFLLQGIPLKLIDKIKGKISNSQLLGLAGNAMTVNVIEEIAKKLDKYIKKEVEKMDLVTKGSQTAKDGFKNEHFVVNEFNNWEKSDLAKAWLEKMNYSLEDIESVRASKITGSFKADVQVEIKIEIKLKSLVDIQNLQVKLVSNPKGFNQIDKRWLSSYREMWDIPDNVYMLLQHFTGELPPKISNPQDKRRMFLTEFTSDEQKIILKFFNDNKTMIVSDILKGRGSFAAEWMLVILKIGTNLNWALEPINYVLNYFGNGDVLMTPRGSISIGNITVQRKGGDGGRATANMLQFKINPAELIK</sequence>
<dbReference type="GO" id="GO:0003886">
    <property type="term" value="F:DNA (cytosine-5-)-methyltransferase activity"/>
    <property type="evidence" value="ECO:0007669"/>
    <property type="project" value="UniProtKB-EC"/>
</dbReference>
<dbReference type="InterPro" id="IPR018117">
    <property type="entry name" value="C5_DNA_meth_AS"/>
</dbReference>
<dbReference type="PANTHER" id="PTHR46098">
    <property type="entry name" value="TRNA (CYTOSINE(38)-C(5))-METHYLTRANSFERASE"/>
    <property type="match status" value="1"/>
</dbReference>
<proteinExistence type="inferred from homology"/>
<evidence type="ECO:0000256" key="5">
    <source>
        <dbReference type="ARBA" id="ARBA00047422"/>
    </source>
</evidence>
<dbReference type="CDD" id="cd22331">
    <property type="entry name" value="HinP1I-like"/>
    <property type="match status" value="1"/>
</dbReference>
<dbReference type="PRINTS" id="PR00105">
    <property type="entry name" value="C5METTRFRASE"/>
</dbReference>
<dbReference type="RefSeq" id="WP_128987018.1">
    <property type="nucleotide sequence ID" value="NZ_PDJZ01000010.1"/>
</dbReference>
<evidence type="ECO:0000256" key="1">
    <source>
        <dbReference type="ARBA" id="ARBA00022603"/>
    </source>
</evidence>
<dbReference type="Proteomes" id="UP000290870">
    <property type="component" value="Unassembled WGS sequence"/>
</dbReference>
<gene>
    <name evidence="9" type="ORF">CRU90_09320</name>
</gene>
<evidence type="ECO:0000313" key="9">
    <source>
        <dbReference type="EMBL" id="RXJ83578.1"/>
    </source>
</evidence>
<dbReference type="Gene3D" id="3.40.1350.40">
    <property type="match status" value="2"/>
</dbReference>
<evidence type="ECO:0000256" key="6">
    <source>
        <dbReference type="PROSITE-ProRule" id="PRU01016"/>
    </source>
</evidence>
<keyword evidence="2 6" id="KW-0808">Transferase</keyword>
<dbReference type="EMBL" id="PDJZ01000010">
    <property type="protein sequence ID" value="RXJ83578.1"/>
    <property type="molecule type" value="Genomic_DNA"/>
</dbReference>